<dbReference type="EMBL" id="VFQF01000001">
    <property type="protein sequence ID" value="TQN48419.1"/>
    <property type="molecule type" value="Genomic_DNA"/>
</dbReference>
<sequence length="675" mass="70391">MTAPTTIATTGGDTTRSAPPSGWTARLGWLERWTQSALLVGLVALASWTLVYQVALFADLQVPVTATAALALTATLSFVVVRTFWKGSPTERMRPESRWQLVAAAVVAVLAIGAGLLGHQAIAISLFACGSAAWAALAIAARYRVRLVGPQHRSAEPVLWVTGWLWALACGALSALTAKPDGDDAYFVNLAQWVSDRGDFPRRDTMLSDEVLPAITGHDPPIHSIEGLFGAIGYLTGQSGAAITYVVAAPVLTVAAVLALTWLVSVCRIPFSAFALSAAVLYLLTSGGSGASFGNFFAPRMWQGKSVLATLVLPLVTAVAIEFLRRGGWRRGLALGLAVVAAVGASNTAVFLLPVLLGGVVLAALLLGQWRRAAAVVAVLAYPLVCGVIMALLATPGADPTVAGETGAAADPSAFLNPITAVPGAKGLMVATYLAVCLGWLGMRSLAARAVVVSTTLATSLILLPPVTHFLTQAGGVGPVLWRMWWVVPVPLLVGALTGVAAGLVHGRARALVAASTALVVGLMPLVGGRWIGPNENGARWSAPTAWKVPVGAEASARMALRVSRPGDVLLAPWDTTRVVADMSVDVHPVSARSFYLHEYESLPGSLVADRRDLQSFADGRTEADHEKLRQQLDRLSVDTACVRASRAPAVAALEAVGFHAVAAAGTLVCFRRSV</sequence>
<evidence type="ECO:0008006" key="5">
    <source>
        <dbReference type="Google" id="ProtNLM"/>
    </source>
</evidence>
<organism evidence="3 4">
    <name type="scientific">Humibacillus xanthopallidus</name>
    <dbReference type="NCBI Taxonomy" id="412689"/>
    <lineage>
        <taxon>Bacteria</taxon>
        <taxon>Bacillati</taxon>
        <taxon>Actinomycetota</taxon>
        <taxon>Actinomycetes</taxon>
        <taxon>Micrococcales</taxon>
        <taxon>Intrasporangiaceae</taxon>
        <taxon>Humibacillus</taxon>
    </lineage>
</organism>
<evidence type="ECO:0000313" key="3">
    <source>
        <dbReference type="EMBL" id="TQN48419.1"/>
    </source>
</evidence>
<feature type="transmembrane region" description="Helical" evidence="2">
    <location>
        <begin position="375"/>
        <end position="395"/>
    </location>
</feature>
<feature type="transmembrane region" description="Helical" evidence="2">
    <location>
        <begin position="302"/>
        <end position="321"/>
    </location>
</feature>
<feature type="transmembrane region" description="Helical" evidence="2">
    <location>
        <begin position="328"/>
        <end position="345"/>
    </location>
</feature>
<feature type="transmembrane region" description="Helical" evidence="2">
    <location>
        <begin position="36"/>
        <end position="58"/>
    </location>
</feature>
<feature type="transmembrane region" description="Helical" evidence="2">
    <location>
        <begin position="122"/>
        <end position="145"/>
    </location>
</feature>
<feature type="transmembrane region" description="Helical" evidence="2">
    <location>
        <begin position="512"/>
        <end position="532"/>
    </location>
</feature>
<evidence type="ECO:0000256" key="1">
    <source>
        <dbReference type="SAM" id="MobiDB-lite"/>
    </source>
</evidence>
<dbReference type="Pfam" id="PF19554">
    <property type="entry name" value="DUF6077"/>
    <property type="match status" value="1"/>
</dbReference>
<keyword evidence="2" id="KW-0812">Transmembrane</keyword>
<feature type="transmembrane region" description="Helical" evidence="2">
    <location>
        <begin position="64"/>
        <end position="85"/>
    </location>
</feature>
<dbReference type="Proteomes" id="UP000320085">
    <property type="component" value="Unassembled WGS sequence"/>
</dbReference>
<reference evidence="3 4" key="1">
    <citation type="submission" date="2019-06" db="EMBL/GenBank/DDBJ databases">
        <title>Sequencing the genomes of 1000 actinobacteria strains.</title>
        <authorList>
            <person name="Klenk H.-P."/>
        </authorList>
    </citation>
    <scope>NUCLEOTIDE SEQUENCE [LARGE SCALE GENOMIC DNA]</scope>
    <source>
        <strain evidence="3 4">DSM 21776</strain>
    </source>
</reference>
<feature type="transmembrane region" description="Helical" evidence="2">
    <location>
        <begin position="415"/>
        <end position="441"/>
    </location>
</feature>
<feature type="transmembrane region" description="Helical" evidence="2">
    <location>
        <begin position="157"/>
        <end position="178"/>
    </location>
</feature>
<keyword evidence="2" id="KW-0472">Membrane</keyword>
<feature type="transmembrane region" description="Helical" evidence="2">
    <location>
        <begin position="351"/>
        <end position="368"/>
    </location>
</feature>
<feature type="transmembrane region" description="Helical" evidence="2">
    <location>
        <begin position="242"/>
        <end position="264"/>
    </location>
</feature>
<comment type="caution">
    <text evidence="3">The sequence shown here is derived from an EMBL/GenBank/DDBJ whole genome shotgun (WGS) entry which is preliminary data.</text>
</comment>
<feature type="region of interest" description="Disordered" evidence="1">
    <location>
        <begin position="1"/>
        <end position="20"/>
    </location>
</feature>
<protein>
    <recommendedName>
        <fullName evidence="5">Dolichyl-phosphate-mannose-protein mannosyltransferase</fullName>
    </recommendedName>
</protein>
<gene>
    <name evidence="3" type="ORF">FHX52_1551</name>
</gene>
<feature type="transmembrane region" description="Helical" evidence="2">
    <location>
        <begin position="484"/>
        <end position="505"/>
    </location>
</feature>
<evidence type="ECO:0000256" key="2">
    <source>
        <dbReference type="SAM" id="Phobius"/>
    </source>
</evidence>
<dbReference type="InterPro" id="IPR045723">
    <property type="entry name" value="DUF6077"/>
</dbReference>
<evidence type="ECO:0000313" key="4">
    <source>
        <dbReference type="Proteomes" id="UP000320085"/>
    </source>
</evidence>
<feature type="transmembrane region" description="Helical" evidence="2">
    <location>
        <begin position="446"/>
        <end position="464"/>
    </location>
</feature>
<dbReference type="AlphaFoldDB" id="A0A543PWG7"/>
<keyword evidence="2" id="KW-1133">Transmembrane helix</keyword>
<accession>A0A543PWG7</accession>
<feature type="transmembrane region" description="Helical" evidence="2">
    <location>
        <begin position="271"/>
        <end position="290"/>
    </location>
</feature>
<feature type="transmembrane region" description="Helical" evidence="2">
    <location>
        <begin position="97"/>
        <end position="116"/>
    </location>
</feature>
<feature type="compositionally biased region" description="Low complexity" evidence="1">
    <location>
        <begin position="1"/>
        <end position="15"/>
    </location>
</feature>
<proteinExistence type="predicted"/>
<name>A0A543PWG7_9MICO</name>